<dbReference type="PANTHER" id="PTHR43197">
    <property type="entry name" value="UTP--GLUCOSE-1-PHOSPHATE URIDYLYLTRANSFERASE"/>
    <property type="match status" value="1"/>
</dbReference>
<evidence type="ECO:0000259" key="8">
    <source>
        <dbReference type="Pfam" id="PF00483"/>
    </source>
</evidence>
<dbReference type="EMBL" id="JACQWF010000252">
    <property type="protein sequence ID" value="MBI4595828.1"/>
    <property type="molecule type" value="Genomic_DNA"/>
</dbReference>
<comment type="similarity">
    <text evidence="1 7">Belongs to the UDPGP type 2 family.</text>
</comment>
<dbReference type="PANTHER" id="PTHR43197:SF1">
    <property type="entry name" value="UTP--GLUCOSE-1-PHOSPHATE URIDYLYLTRANSFERASE"/>
    <property type="match status" value="1"/>
</dbReference>
<evidence type="ECO:0000313" key="9">
    <source>
        <dbReference type="EMBL" id="MBI4595828.1"/>
    </source>
</evidence>
<comment type="caution">
    <text evidence="9">The sequence shown here is derived from an EMBL/GenBank/DDBJ whole genome shotgun (WGS) entry which is preliminary data.</text>
</comment>
<evidence type="ECO:0000256" key="6">
    <source>
        <dbReference type="ARBA" id="ARBA00048128"/>
    </source>
</evidence>
<evidence type="ECO:0000313" key="10">
    <source>
        <dbReference type="Proteomes" id="UP000772181"/>
    </source>
</evidence>
<dbReference type="InterPro" id="IPR029044">
    <property type="entry name" value="Nucleotide-diphossugar_trans"/>
</dbReference>
<organism evidence="9 10">
    <name type="scientific">Tectimicrobiota bacterium</name>
    <dbReference type="NCBI Taxonomy" id="2528274"/>
    <lineage>
        <taxon>Bacteria</taxon>
        <taxon>Pseudomonadati</taxon>
        <taxon>Nitrospinota/Tectimicrobiota group</taxon>
        <taxon>Candidatus Tectimicrobiota</taxon>
    </lineage>
</organism>
<dbReference type="GO" id="GO:0006011">
    <property type="term" value="P:UDP-alpha-D-glucose metabolic process"/>
    <property type="evidence" value="ECO:0007669"/>
    <property type="project" value="InterPro"/>
</dbReference>
<dbReference type="Pfam" id="PF00483">
    <property type="entry name" value="NTP_transferase"/>
    <property type="match status" value="1"/>
</dbReference>
<dbReference type="GO" id="GO:0003983">
    <property type="term" value="F:UTP:glucose-1-phosphate uridylyltransferase activity"/>
    <property type="evidence" value="ECO:0007669"/>
    <property type="project" value="UniProtKB-EC"/>
</dbReference>
<dbReference type="AlphaFoldDB" id="A0A933LQ56"/>
<dbReference type="Proteomes" id="UP000772181">
    <property type="component" value="Unassembled WGS sequence"/>
</dbReference>
<evidence type="ECO:0000256" key="7">
    <source>
        <dbReference type="RuleBase" id="RU361259"/>
    </source>
</evidence>
<feature type="domain" description="Nucleotidyl transferase" evidence="8">
    <location>
        <begin position="8"/>
        <end position="264"/>
    </location>
</feature>
<comment type="catalytic activity">
    <reaction evidence="6 7">
        <text>alpha-D-glucose 1-phosphate + UTP + H(+) = UDP-alpha-D-glucose + diphosphate</text>
        <dbReference type="Rhea" id="RHEA:19889"/>
        <dbReference type="ChEBI" id="CHEBI:15378"/>
        <dbReference type="ChEBI" id="CHEBI:33019"/>
        <dbReference type="ChEBI" id="CHEBI:46398"/>
        <dbReference type="ChEBI" id="CHEBI:58601"/>
        <dbReference type="ChEBI" id="CHEBI:58885"/>
        <dbReference type="EC" id="2.7.7.9"/>
    </reaction>
</comment>
<sequence length="287" mass="32499">MTIRKAVFPAAGLGTRFLPATKASPKEMLPLVDKPLIQYGVEEAINSGIEEIVIITGRGKRSIEDHFDYSYELETALKNKRQYKLLEDMRSISNMVDFCYVRQKEPLGLGHAILCAKNIINSEPFGVLLGDDIIDSDTPCLQQLIDIFNRYGGTVLAIQRVQKHEVSRYGIIKAEEIGKGVYRVLDLIEKPKQKEAPSDLAIIGRYILVPEIFLTLRETPPDLNGEIQITDAIKKLLPKQEVFAYEFEGKRFDAGNKLGFLMATVELALKRCDLGQEFRNYLRSLKY</sequence>
<evidence type="ECO:0000256" key="4">
    <source>
        <dbReference type="ARBA" id="ARBA00022679"/>
    </source>
</evidence>
<reference evidence="9" key="1">
    <citation type="submission" date="2020-07" db="EMBL/GenBank/DDBJ databases">
        <title>Huge and variable diversity of episymbiotic CPR bacteria and DPANN archaea in groundwater ecosystems.</title>
        <authorList>
            <person name="He C.Y."/>
            <person name="Keren R."/>
            <person name="Whittaker M."/>
            <person name="Farag I.F."/>
            <person name="Doudna J."/>
            <person name="Cate J.H.D."/>
            <person name="Banfield J.F."/>
        </authorList>
    </citation>
    <scope>NUCLEOTIDE SEQUENCE</scope>
    <source>
        <strain evidence="9">NC_groundwater_1482_Ag_S-0.65um_47_24</strain>
    </source>
</reference>
<gene>
    <name evidence="9" type="primary">galU</name>
    <name evidence="9" type="ORF">HY730_05540</name>
</gene>
<dbReference type="NCBIfam" id="TIGR01099">
    <property type="entry name" value="galU"/>
    <property type="match status" value="1"/>
</dbReference>
<accession>A0A933LQ56</accession>
<dbReference type="Gene3D" id="3.90.550.10">
    <property type="entry name" value="Spore Coat Polysaccharide Biosynthesis Protein SpsA, Chain A"/>
    <property type="match status" value="1"/>
</dbReference>
<evidence type="ECO:0000256" key="3">
    <source>
        <dbReference type="ARBA" id="ARBA00019048"/>
    </source>
</evidence>
<proteinExistence type="inferred from homology"/>
<name>A0A933LQ56_UNCTE</name>
<dbReference type="InterPro" id="IPR005835">
    <property type="entry name" value="NTP_transferase_dom"/>
</dbReference>
<evidence type="ECO:0000256" key="5">
    <source>
        <dbReference type="ARBA" id="ARBA00022695"/>
    </source>
</evidence>
<evidence type="ECO:0000256" key="1">
    <source>
        <dbReference type="ARBA" id="ARBA00006890"/>
    </source>
</evidence>
<evidence type="ECO:0000256" key="2">
    <source>
        <dbReference type="ARBA" id="ARBA00012415"/>
    </source>
</evidence>
<dbReference type="InterPro" id="IPR005771">
    <property type="entry name" value="GalU_uridylyltTrfase_bac/arc"/>
</dbReference>
<protein>
    <recommendedName>
        <fullName evidence="3 7">UTP--glucose-1-phosphate uridylyltransferase</fullName>
        <ecNumber evidence="2 7">2.7.7.9</ecNumber>
    </recommendedName>
    <alternativeName>
        <fullName evidence="7">UDP-glucose pyrophosphorylase</fullName>
    </alternativeName>
</protein>
<keyword evidence="4 7" id="KW-0808">Transferase</keyword>
<keyword evidence="5 7" id="KW-0548">Nucleotidyltransferase</keyword>
<dbReference type="CDD" id="cd02541">
    <property type="entry name" value="UGPase_prokaryotic"/>
    <property type="match status" value="1"/>
</dbReference>
<dbReference type="SUPFAM" id="SSF53448">
    <property type="entry name" value="Nucleotide-diphospho-sugar transferases"/>
    <property type="match status" value="1"/>
</dbReference>
<dbReference type="EC" id="2.7.7.9" evidence="2 7"/>